<evidence type="ECO:0000313" key="3">
    <source>
        <dbReference type="EMBL" id="KAI7814950.1"/>
    </source>
</evidence>
<gene>
    <name evidence="3" type="ORF">IRJ41_024224</name>
</gene>
<dbReference type="Proteomes" id="UP001059041">
    <property type="component" value="Linkage Group LG1"/>
</dbReference>
<dbReference type="AlphaFoldDB" id="A0A9W7X5C3"/>
<keyword evidence="1" id="KW-0175">Coiled coil</keyword>
<accession>A0A9W7X5C3</accession>
<feature type="region of interest" description="Disordered" evidence="2">
    <location>
        <begin position="1"/>
        <end position="116"/>
    </location>
</feature>
<evidence type="ECO:0000313" key="4">
    <source>
        <dbReference type="Proteomes" id="UP001059041"/>
    </source>
</evidence>
<dbReference type="PANTHER" id="PTHR24102">
    <property type="entry name" value="PHD FINGER PROTEIN"/>
    <property type="match status" value="1"/>
</dbReference>
<feature type="region of interest" description="Disordered" evidence="2">
    <location>
        <begin position="691"/>
        <end position="713"/>
    </location>
</feature>
<feature type="compositionally biased region" description="Polar residues" evidence="2">
    <location>
        <begin position="785"/>
        <end position="794"/>
    </location>
</feature>
<dbReference type="PANTHER" id="PTHR24102:SF6">
    <property type="entry name" value="PHD FINGER PROTEIN 21A"/>
    <property type="match status" value="1"/>
</dbReference>
<feature type="compositionally biased region" description="Pro residues" evidence="2">
    <location>
        <begin position="30"/>
        <end position="42"/>
    </location>
</feature>
<feature type="compositionally biased region" description="Low complexity" evidence="2">
    <location>
        <begin position="773"/>
        <end position="784"/>
    </location>
</feature>
<sequence length="834" mass="89930">CPTGDSLAFRETEFSMRAVSFRIPGEHQSPEPPEPSEFPEPSKPSESPKPSEPSESPEPSELPKPFPGGHRVMGAGLPGLPSLPSLQSLPSRRSLQSLPSRRSLPSLPSRQSSPNPSPVAIVAWALACAVAVWAPRDFPNHFFGGACTLAAVSYPAPPPRSASWMVFKTADAGKAAVLGFGKKGSMMELQNLQEALKVEIQIHQKLVTQMKQDPQNAELKLQLRDLQAKITALSERQKKVVEQLRRDLLVKQDDLKLQTLQADGQMSTLLITQTQPSLPAASLTTTQNSVAPVIASKTLPLVLRAATTTSPIIMTPAPTITVVTTLGNTLLASPPSADPQNSPVNFQPVLQTTNQGAEPIRVMPNSTIVVRPKPPASLSSAAGQVSVQTLQSPVLLSTALPSSGHVQQMRILNGLPCHNNTGILICPSAHTQQPTQTNTQQLHNIPSSDNTIPVVEYATEPKTSLLIFPDTPTHTSPPPSVDAPSAPTNTTSTKHQDNPLKLAFMLSLGLVTRDYLEEIQSRRQERKRRTTANPIYSGATFEPERKKSSMSYLSSINQSSRKIANEDSLSEMLQKEDAIEWPGTLAIVHSYISYKAAKEGEKDRLLRWSTELRQERETLEHRAGQLNNSLTSCMASKNSVLTKQREMETSLEKIRGLVRLIRGIQLCPLSYPEFMSSVGVANGDVYHNGASKPSSSNAVTTDTNNNTNNTTSSSEAMVMISTHTSASDTLNQIATNNNTVKTDTCNTKGITSSEGTEDSTQIKSVARIKGEPTNSTAFSNNSSNQGVPSTNGTVSAGEETIKKHKNNNNSDLSVIPQALLGTIVPLTEVTEGVK</sequence>
<proteinExistence type="predicted"/>
<evidence type="ECO:0000256" key="1">
    <source>
        <dbReference type="SAM" id="Coils"/>
    </source>
</evidence>
<dbReference type="EMBL" id="JAFHDT010000001">
    <property type="protein sequence ID" value="KAI7814950.1"/>
    <property type="molecule type" value="Genomic_DNA"/>
</dbReference>
<organism evidence="3 4">
    <name type="scientific">Triplophysa rosa</name>
    <name type="common">Cave loach</name>
    <dbReference type="NCBI Taxonomy" id="992332"/>
    <lineage>
        <taxon>Eukaryota</taxon>
        <taxon>Metazoa</taxon>
        <taxon>Chordata</taxon>
        <taxon>Craniata</taxon>
        <taxon>Vertebrata</taxon>
        <taxon>Euteleostomi</taxon>
        <taxon>Actinopterygii</taxon>
        <taxon>Neopterygii</taxon>
        <taxon>Teleostei</taxon>
        <taxon>Ostariophysi</taxon>
        <taxon>Cypriniformes</taxon>
        <taxon>Nemacheilidae</taxon>
        <taxon>Triplophysa</taxon>
    </lineage>
</organism>
<evidence type="ECO:0000256" key="2">
    <source>
        <dbReference type="SAM" id="MobiDB-lite"/>
    </source>
</evidence>
<feature type="coiled-coil region" evidence="1">
    <location>
        <begin position="216"/>
        <end position="243"/>
    </location>
</feature>
<feature type="compositionally biased region" description="Low complexity" evidence="2">
    <location>
        <begin position="78"/>
        <end position="116"/>
    </location>
</feature>
<feature type="compositionally biased region" description="Low complexity" evidence="2">
    <location>
        <begin position="694"/>
        <end position="713"/>
    </location>
</feature>
<keyword evidence="4" id="KW-1185">Reference proteome</keyword>
<feature type="non-terminal residue" evidence="3">
    <location>
        <position position="834"/>
    </location>
</feature>
<reference evidence="3" key="1">
    <citation type="submission" date="2021-02" db="EMBL/GenBank/DDBJ databases">
        <title>Comparative genomics reveals that relaxation of natural selection precedes convergent phenotypic evolution of cavefish.</title>
        <authorList>
            <person name="Peng Z."/>
        </authorList>
    </citation>
    <scope>NUCLEOTIDE SEQUENCE</scope>
    <source>
        <tissue evidence="3">Muscle</tissue>
    </source>
</reference>
<name>A0A9W7X5C3_TRIRA</name>
<dbReference type="GO" id="GO:0003682">
    <property type="term" value="F:chromatin binding"/>
    <property type="evidence" value="ECO:0007669"/>
    <property type="project" value="TreeGrafter"/>
</dbReference>
<protein>
    <submittedName>
        <fullName evidence="3">PHD finger protein 21A</fullName>
    </submittedName>
</protein>
<feature type="region of interest" description="Disordered" evidence="2">
    <location>
        <begin position="469"/>
        <end position="497"/>
    </location>
</feature>
<feature type="region of interest" description="Disordered" evidence="2">
    <location>
        <begin position="767"/>
        <end position="795"/>
    </location>
</feature>
<comment type="caution">
    <text evidence="3">The sequence shown here is derived from an EMBL/GenBank/DDBJ whole genome shotgun (WGS) entry which is preliminary data.</text>
</comment>
<dbReference type="GO" id="GO:0000122">
    <property type="term" value="P:negative regulation of transcription by RNA polymerase II"/>
    <property type="evidence" value="ECO:0007669"/>
    <property type="project" value="TreeGrafter"/>
</dbReference>
<dbReference type="GO" id="GO:0000118">
    <property type="term" value="C:histone deacetylase complex"/>
    <property type="evidence" value="ECO:0007669"/>
    <property type="project" value="TreeGrafter"/>
</dbReference>